<gene>
    <name evidence="1" type="ORF">SAMN06265222_1563</name>
</gene>
<evidence type="ECO:0000313" key="2">
    <source>
        <dbReference type="Proteomes" id="UP001158067"/>
    </source>
</evidence>
<keyword evidence="2" id="KW-1185">Reference proteome</keyword>
<proteinExistence type="predicted"/>
<organism evidence="1 2">
    <name type="scientific">Neorhodopirellula lusitana</name>
    <dbReference type="NCBI Taxonomy" id="445327"/>
    <lineage>
        <taxon>Bacteria</taxon>
        <taxon>Pseudomonadati</taxon>
        <taxon>Planctomycetota</taxon>
        <taxon>Planctomycetia</taxon>
        <taxon>Pirellulales</taxon>
        <taxon>Pirellulaceae</taxon>
        <taxon>Neorhodopirellula</taxon>
    </lineage>
</organism>
<sequence>MSVNVSIEWAIAKKPPGDRCRQSEDKCADEETFHESLESHPHWQNVSDVRAAAIDVQANEKACHRRSVTIAWLFAA</sequence>
<evidence type="ECO:0000313" key="1">
    <source>
        <dbReference type="EMBL" id="SMP80537.1"/>
    </source>
</evidence>
<reference evidence="1 2" key="1">
    <citation type="submission" date="2017-05" db="EMBL/GenBank/DDBJ databases">
        <authorList>
            <person name="Varghese N."/>
            <person name="Submissions S."/>
        </authorList>
    </citation>
    <scope>NUCLEOTIDE SEQUENCE [LARGE SCALE GENOMIC DNA]</scope>
    <source>
        <strain evidence="1 2">DSM 25457</strain>
    </source>
</reference>
<feature type="non-terminal residue" evidence="1">
    <location>
        <position position="76"/>
    </location>
</feature>
<comment type="caution">
    <text evidence="1">The sequence shown here is derived from an EMBL/GenBank/DDBJ whole genome shotgun (WGS) entry which is preliminary data.</text>
</comment>
<dbReference type="EMBL" id="FXUG01000056">
    <property type="protein sequence ID" value="SMP80537.1"/>
    <property type="molecule type" value="Genomic_DNA"/>
</dbReference>
<protein>
    <submittedName>
        <fullName evidence="1">Uncharacterized protein</fullName>
    </submittedName>
</protein>
<accession>A0ABY1QU56</accession>
<name>A0ABY1QU56_9BACT</name>
<dbReference type="Proteomes" id="UP001158067">
    <property type="component" value="Unassembled WGS sequence"/>
</dbReference>